<keyword evidence="2" id="KW-0732">Signal</keyword>
<feature type="signal peptide" evidence="2">
    <location>
        <begin position="1"/>
        <end position="21"/>
    </location>
</feature>
<dbReference type="EMBL" id="SJTG01000004">
    <property type="protein sequence ID" value="TCI08669.1"/>
    <property type="molecule type" value="Genomic_DNA"/>
</dbReference>
<evidence type="ECO:0000313" key="4">
    <source>
        <dbReference type="Proteomes" id="UP000291822"/>
    </source>
</evidence>
<evidence type="ECO:0000256" key="1">
    <source>
        <dbReference type="SAM" id="Coils"/>
    </source>
</evidence>
<organism evidence="3 4">
    <name type="scientific">Dyella soli</name>
    <dbReference type="NCBI Taxonomy" id="522319"/>
    <lineage>
        <taxon>Bacteria</taxon>
        <taxon>Pseudomonadati</taxon>
        <taxon>Pseudomonadota</taxon>
        <taxon>Gammaproteobacteria</taxon>
        <taxon>Lysobacterales</taxon>
        <taxon>Rhodanobacteraceae</taxon>
        <taxon>Dyella</taxon>
    </lineage>
</organism>
<dbReference type="PROSITE" id="PS51257">
    <property type="entry name" value="PROKAR_LIPOPROTEIN"/>
    <property type="match status" value="1"/>
</dbReference>
<name>A0A4R0YJR0_9GAMM</name>
<feature type="chain" id="PRO_5020908543" evidence="2">
    <location>
        <begin position="22"/>
        <end position="214"/>
    </location>
</feature>
<dbReference type="RefSeq" id="WP_131152880.1">
    <property type="nucleotide sequence ID" value="NZ_SJTG01000004.1"/>
</dbReference>
<proteinExistence type="predicted"/>
<accession>A0A4R0YJR0</accession>
<dbReference type="AlphaFoldDB" id="A0A4R0YJR0"/>
<gene>
    <name evidence="3" type="ORF">EZM97_29095</name>
</gene>
<evidence type="ECO:0000256" key="2">
    <source>
        <dbReference type="SAM" id="SignalP"/>
    </source>
</evidence>
<reference evidence="3 4" key="1">
    <citation type="submission" date="2019-02" db="EMBL/GenBank/DDBJ databases">
        <title>Dyella amyloliquefaciens sp. nov., isolated from forest soil.</title>
        <authorList>
            <person name="Gao Z.-H."/>
            <person name="Qiu L.-H."/>
        </authorList>
    </citation>
    <scope>NUCLEOTIDE SEQUENCE [LARGE SCALE GENOMIC DNA]</scope>
    <source>
        <strain evidence="3 4">KACC 12747</strain>
    </source>
</reference>
<feature type="coiled-coil region" evidence="1">
    <location>
        <begin position="79"/>
        <end position="144"/>
    </location>
</feature>
<keyword evidence="1" id="KW-0175">Coiled coil</keyword>
<evidence type="ECO:0000313" key="3">
    <source>
        <dbReference type="EMBL" id="TCI08669.1"/>
    </source>
</evidence>
<comment type="caution">
    <text evidence="3">The sequence shown here is derived from an EMBL/GenBank/DDBJ whole genome shotgun (WGS) entry which is preliminary data.</text>
</comment>
<sequence length="214" mass="24120">MRKTVSIIAGVAMMACMAAHAFPSKTSPSSLRYKWHDSQGNLHFSDSLTTDAIKNGYDIVNDRGIVVRHIDRTLNAEEKVEAKKQADALAAQQRSAQEQVRSDSQMLSAYPNEDAYRAVLRQELDNIDQQINTTQINLRSQEKALTDLLGRAGDLERAKQPVPKYLTDSIAKQRGVVANQRTTLERQQDNRDATAKRMELQLRHYRDLKAAQGK</sequence>
<keyword evidence="4" id="KW-1185">Reference proteome</keyword>
<dbReference type="Proteomes" id="UP000291822">
    <property type="component" value="Unassembled WGS sequence"/>
</dbReference>
<protein>
    <submittedName>
        <fullName evidence="3">DUF4124 domain-containing protein</fullName>
    </submittedName>
</protein>